<feature type="compositionally biased region" description="Basic and acidic residues" evidence="1">
    <location>
        <begin position="70"/>
        <end position="80"/>
    </location>
</feature>
<reference evidence="2 3" key="1">
    <citation type="submission" date="2024-04" db="EMBL/GenBank/DDBJ databases">
        <authorList>
            <person name="Fracassetti M."/>
        </authorList>
    </citation>
    <scope>NUCLEOTIDE SEQUENCE [LARGE SCALE GENOMIC DNA]</scope>
</reference>
<proteinExistence type="predicted"/>
<dbReference type="EMBL" id="OZ034821">
    <property type="protein sequence ID" value="CAL1407299.1"/>
    <property type="molecule type" value="Genomic_DNA"/>
</dbReference>
<feature type="compositionally biased region" description="Basic residues" evidence="1">
    <location>
        <begin position="34"/>
        <end position="45"/>
    </location>
</feature>
<protein>
    <submittedName>
        <fullName evidence="2">Uncharacterized protein</fullName>
    </submittedName>
</protein>
<gene>
    <name evidence="2" type="ORF">LTRI10_LOCUS46974</name>
</gene>
<feature type="region of interest" description="Disordered" evidence="1">
    <location>
        <begin position="1"/>
        <end position="80"/>
    </location>
</feature>
<organism evidence="2 3">
    <name type="scientific">Linum trigynum</name>
    <dbReference type="NCBI Taxonomy" id="586398"/>
    <lineage>
        <taxon>Eukaryota</taxon>
        <taxon>Viridiplantae</taxon>
        <taxon>Streptophyta</taxon>
        <taxon>Embryophyta</taxon>
        <taxon>Tracheophyta</taxon>
        <taxon>Spermatophyta</taxon>
        <taxon>Magnoliopsida</taxon>
        <taxon>eudicotyledons</taxon>
        <taxon>Gunneridae</taxon>
        <taxon>Pentapetalae</taxon>
        <taxon>rosids</taxon>
        <taxon>fabids</taxon>
        <taxon>Malpighiales</taxon>
        <taxon>Linaceae</taxon>
        <taxon>Linum</taxon>
    </lineage>
</organism>
<accession>A0AAV2G9D0</accession>
<dbReference type="AlphaFoldDB" id="A0AAV2G9D0"/>
<name>A0AAV2G9D0_9ROSI</name>
<evidence type="ECO:0000313" key="3">
    <source>
        <dbReference type="Proteomes" id="UP001497516"/>
    </source>
</evidence>
<dbReference type="Proteomes" id="UP001497516">
    <property type="component" value="Chromosome 8"/>
</dbReference>
<evidence type="ECO:0000313" key="2">
    <source>
        <dbReference type="EMBL" id="CAL1407299.1"/>
    </source>
</evidence>
<evidence type="ECO:0000256" key="1">
    <source>
        <dbReference type="SAM" id="MobiDB-lite"/>
    </source>
</evidence>
<keyword evidence="3" id="KW-1185">Reference proteome</keyword>
<sequence>MAEAKAIMTGAPPSPSTQTSKSRTKGSGEISTRMAKRRDQRRGKGGTRVAGVRPSSTPLASISPDEDEAEPRMSEDSPEN</sequence>